<feature type="binding site" evidence="9">
    <location>
        <position position="133"/>
    </location>
    <ligand>
        <name>Zn(2+)</name>
        <dbReference type="ChEBI" id="CHEBI:29105"/>
        <note>catalytic</note>
    </ligand>
</feature>
<feature type="binding site" evidence="9">
    <location>
        <position position="123"/>
    </location>
    <ligand>
        <name>Zn(2+)</name>
        <dbReference type="ChEBI" id="CHEBI:29105"/>
        <note>catalytic</note>
    </ligand>
</feature>
<dbReference type="InterPro" id="IPR020549">
    <property type="entry name" value="YbeY_CS"/>
</dbReference>
<gene>
    <name evidence="9" type="primary">ybeY</name>
    <name evidence="10" type="ORF">SAMEA3545359_00643</name>
</gene>
<evidence type="ECO:0000256" key="9">
    <source>
        <dbReference type="HAMAP-Rule" id="MF_00009"/>
    </source>
</evidence>
<proteinExistence type="inferred from homology"/>
<organism evidence="10">
    <name type="scientific">uncultured Anaerotruncus sp</name>
    <dbReference type="NCBI Taxonomy" id="905011"/>
    <lineage>
        <taxon>Bacteria</taxon>
        <taxon>Bacillati</taxon>
        <taxon>Bacillota</taxon>
        <taxon>Clostridia</taxon>
        <taxon>Eubacteriales</taxon>
        <taxon>Oscillospiraceae</taxon>
        <taxon>Anaerotruncus</taxon>
        <taxon>environmental samples</taxon>
    </lineage>
</organism>
<comment type="similarity">
    <text evidence="1 9">Belongs to the endoribonuclease YbeY family.</text>
</comment>
<comment type="cofactor">
    <cofactor evidence="9">
        <name>Zn(2+)</name>
        <dbReference type="ChEBI" id="CHEBI:29105"/>
    </cofactor>
    <text evidence="9">Binds 1 zinc ion.</text>
</comment>
<dbReference type="GO" id="GO:0004521">
    <property type="term" value="F:RNA endonuclease activity"/>
    <property type="evidence" value="ECO:0007669"/>
    <property type="project" value="UniProtKB-UniRule"/>
</dbReference>
<keyword evidence="2 9" id="KW-0690">Ribosome biogenesis</keyword>
<keyword evidence="7 9" id="KW-0378">Hydrolase</keyword>
<dbReference type="PROSITE" id="PS01306">
    <property type="entry name" value="UPF0054"/>
    <property type="match status" value="1"/>
</dbReference>
<keyword evidence="6 9" id="KW-0255">Endonuclease</keyword>
<comment type="subcellular location">
    <subcellularLocation>
        <location evidence="9">Cytoplasm</location>
    </subcellularLocation>
</comment>
<dbReference type="AlphaFoldDB" id="A0A1C6H1K2"/>
<evidence type="ECO:0000256" key="7">
    <source>
        <dbReference type="ARBA" id="ARBA00022801"/>
    </source>
</evidence>
<dbReference type="GO" id="GO:0005737">
    <property type="term" value="C:cytoplasm"/>
    <property type="evidence" value="ECO:0007669"/>
    <property type="project" value="UniProtKB-SubCell"/>
</dbReference>
<dbReference type="Gene3D" id="3.40.390.30">
    <property type="entry name" value="Metalloproteases ('zincins'), catalytic domain"/>
    <property type="match status" value="1"/>
</dbReference>
<evidence type="ECO:0000256" key="6">
    <source>
        <dbReference type="ARBA" id="ARBA00022759"/>
    </source>
</evidence>
<dbReference type="HAMAP" id="MF_00009">
    <property type="entry name" value="Endoribonucl_YbeY"/>
    <property type="match status" value="1"/>
</dbReference>
<dbReference type="PANTHER" id="PTHR46986">
    <property type="entry name" value="ENDORIBONUCLEASE YBEY, CHLOROPLASTIC"/>
    <property type="match status" value="1"/>
</dbReference>
<keyword evidence="4 9" id="KW-0540">Nuclease</keyword>
<dbReference type="InterPro" id="IPR002036">
    <property type="entry name" value="YbeY"/>
</dbReference>
<dbReference type="GO" id="GO:0008270">
    <property type="term" value="F:zinc ion binding"/>
    <property type="evidence" value="ECO:0007669"/>
    <property type="project" value="UniProtKB-UniRule"/>
</dbReference>
<dbReference type="SUPFAM" id="SSF55486">
    <property type="entry name" value="Metalloproteases ('zincins'), catalytic domain"/>
    <property type="match status" value="1"/>
</dbReference>
<comment type="function">
    <text evidence="9">Single strand-specific metallo-endoribonuclease involved in late-stage 70S ribosome quality control and in maturation of the 3' terminus of the 16S rRNA.</text>
</comment>
<dbReference type="InterPro" id="IPR023091">
    <property type="entry name" value="MetalPrtase_cat_dom_sf_prd"/>
</dbReference>
<dbReference type="PANTHER" id="PTHR46986:SF1">
    <property type="entry name" value="ENDORIBONUCLEASE YBEY, CHLOROPLASTIC"/>
    <property type="match status" value="1"/>
</dbReference>
<accession>A0A1C6H1K2</accession>
<protein>
    <recommendedName>
        <fullName evidence="9">Endoribonuclease YbeY</fullName>
        <ecNumber evidence="9">3.1.-.-</ecNumber>
    </recommendedName>
</protein>
<keyword evidence="5 9" id="KW-0479">Metal-binding</keyword>
<feature type="binding site" evidence="9">
    <location>
        <position position="127"/>
    </location>
    <ligand>
        <name>Zn(2+)</name>
        <dbReference type="ChEBI" id="CHEBI:29105"/>
        <note>catalytic</note>
    </ligand>
</feature>
<dbReference type="GO" id="GO:0004222">
    <property type="term" value="F:metalloendopeptidase activity"/>
    <property type="evidence" value="ECO:0007669"/>
    <property type="project" value="InterPro"/>
</dbReference>
<keyword evidence="8 9" id="KW-0862">Zinc</keyword>
<dbReference type="EC" id="3.1.-.-" evidence="9"/>
<dbReference type="NCBIfam" id="TIGR00043">
    <property type="entry name" value="rRNA maturation RNase YbeY"/>
    <property type="match status" value="1"/>
</dbReference>
<sequence>MASVKVLITNKQKQVKLPSGLRLLVRRACTAVLAAEQFPGPAEVSVTFVDNEQIQELNAAYRNKDIPTDVLSFPLGKDGVYDKNMETGAFVLGDIVISAERAQSQAEIYGHSFQREIAFLTTHSMLHILGYDHEGGGLEQVRMREKEEAIMLKLGLPRNASYVDEDILK</sequence>
<evidence type="ECO:0000256" key="3">
    <source>
        <dbReference type="ARBA" id="ARBA00022552"/>
    </source>
</evidence>
<name>A0A1C6H1K2_9FIRM</name>
<evidence type="ECO:0000256" key="4">
    <source>
        <dbReference type="ARBA" id="ARBA00022722"/>
    </source>
</evidence>
<evidence type="ECO:0000256" key="2">
    <source>
        <dbReference type="ARBA" id="ARBA00022517"/>
    </source>
</evidence>
<reference evidence="10" key="1">
    <citation type="submission" date="2015-09" db="EMBL/GenBank/DDBJ databases">
        <authorList>
            <consortium name="Pathogen Informatics"/>
        </authorList>
    </citation>
    <scope>NUCLEOTIDE SEQUENCE</scope>
    <source>
        <strain evidence="10">2789STDY5834896</strain>
    </source>
</reference>
<keyword evidence="3 9" id="KW-0698">rRNA processing</keyword>
<dbReference type="Pfam" id="PF02130">
    <property type="entry name" value="YbeY"/>
    <property type="match status" value="1"/>
</dbReference>
<evidence type="ECO:0000256" key="5">
    <source>
        <dbReference type="ARBA" id="ARBA00022723"/>
    </source>
</evidence>
<evidence type="ECO:0000313" key="10">
    <source>
        <dbReference type="EMBL" id="SCJ51584.1"/>
    </source>
</evidence>
<dbReference type="GO" id="GO:0006364">
    <property type="term" value="P:rRNA processing"/>
    <property type="evidence" value="ECO:0007669"/>
    <property type="project" value="UniProtKB-UniRule"/>
</dbReference>
<keyword evidence="9" id="KW-0963">Cytoplasm</keyword>
<dbReference type="EMBL" id="FMHG01000001">
    <property type="protein sequence ID" value="SCJ51584.1"/>
    <property type="molecule type" value="Genomic_DNA"/>
</dbReference>
<evidence type="ECO:0000256" key="8">
    <source>
        <dbReference type="ARBA" id="ARBA00022833"/>
    </source>
</evidence>
<evidence type="ECO:0000256" key="1">
    <source>
        <dbReference type="ARBA" id="ARBA00010875"/>
    </source>
</evidence>